<feature type="compositionally biased region" description="Pro residues" evidence="4">
    <location>
        <begin position="5845"/>
        <end position="5854"/>
    </location>
</feature>
<feature type="domain" description="Dystroglycan-type cadherin-like" evidence="5">
    <location>
        <begin position="5150"/>
        <end position="5250"/>
    </location>
</feature>
<proteinExistence type="predicted"/>
<dbReference type="eggNOG" id="COG2931">
    <property type="taxonomic scope" value="Bacteria"/>
</dbReference>
<feature type="domain" description="Dystroglycan-type cadherin-like" evidence="5">
    <location>
        <begin position="5454"/>
        <end position="5552"/>
    </location>
</feature>
<dbReference type="InterPro" id="IPR010566">
    <property type="entry name" value="Haemolys_ca-bd"/>
</dbReference>
<dbReference type="Gene3D" id="3.40.50.1820">
    <property type="entry name" value="alpha/beta hydrolase"/>
    <property type="match status" value="1"/>
</dbReference>
<sequence length="5854" mass="604059">MTTPLDTRNALAMEMLVACDQSYVYGKSESVGEGTRIGPLPDSSEASEAPLPYALPDAGFVVAAVLEAKETGFKSVLYKHETRNEFIVAMAGTDGPNFQDWAQNLRWGWGQWDFIDEATSGLSENSGKFKVTDALKNLAKPDSKPVIHFTGQSLGGALAEYAAFDYWQTNQIKYPDILDRLTLTTFNGLAGGAALTRLGGATDEQLAAFRPARAAHYEVANDLVNRLGGNHLAGAGNLYRLDFRSDQTDPTSGEKLLLNPVDAHRIESGFYRPFAQQIAKGDHRLFNQASANTDWQPLPVEGLQSEPGRIISLFNKGHVTETSGKYRAIAGLIVALNSATSSRDVDALFKPVLDALLHSDLSSFEGGAGPVTPPRGWLSKGLAKLSSHISSDDLKGVANEAKALALNSLLSALAIEALAEKDKRPDVGRLDALLEGTPVDPAVNAYVGLPIDAATRLQQIATGAEMIDLSASGLRDVDLAILRELGVDADVIKEALLGEAAASDNWKRVLLEVVVKAYPGLEWEVKKDGAERLIKTVIAVDKIIARNILEADEWLLDQAAKPWRELAEAVTTVARAVADAIPDYVPDYSGDLEFPEIAAFTDQQPIVSRFAEHLWALAEQVASALSGSAAAAEVATQYKDARRLILDAGQTLVITQDKRNPFAGGALDPDAIATASLREGHTRGFTLFLPFLAGDAGQVVKLTLAGASADTFSVLDRGKRVDLSGDGSFRLTIPAGERQVSFALWARDDFDSDDSLTLRAQLTDADGTPTHREHGELTLTLDAADETEPDDPAAIVRTLLGDLAPVDFDPDRTDVQIRYDDLGNVITDPGIAEVGRRDVVYDSSAADRIATGGGDDNVYRKRGGDDVVDLGEGNDDFWTLDGTSGRVHAFGGAGRDYLGAGSGRDTVEGGEGGDFVYGSSDDDQLYGDAQGETADLIAAGADQAASGAQGDLVDAEDGDDEVFTGAGNDLIAGGDGDDLIVAGGGDDWVWGDWNVWAPIEEPWRDWTVTEKAAPTSTGDTYYSYDLAHIFDESTDGSGDDTIYTGAGDDVAMGEGGDDILILEDGDDRAWGAAGDDLLLGGAGKDFLVGDTRADLAGADYLDGGDGDDVLFAGAGEDVLLGGAGDDNLWGDGRAGFAMHGWTVSRQVARFDNLTRVQTVFEQAAYGVGPGANDLLLGGAGDDWLFGNGGNDLLDGGADNDVAFGDDGDDELVGAAGDDALSGDDLDDPDDPDSGLSGSLHGKDSLDGGDGNDSLWGNGGADTLLGGAGDDALSGDDGKTPAPYHGADFLDGGSGKDTLWGNGGNDTLLGGLDADKLQGGDGADLLDGGTGEDELFGEDGNDTLLGGLDADKLQGGEGGDLLDGSTGDDALFGDAGNDTLIGGPGCDYLVGDAGDDVYLLASGDSPRDASGLSETLTDSAGNDTIVFRDASVDALRLTQNGDALLIDYGADDHLWIVGGAGGAIEQFRFADGTTLTTDELIGRLADAPVTSDAGGRSVRFGGAGDDLLSALLPGALLAGGRGSDTLIGSSGSDTYRYSVGDGSDRLVDPGPATDAAGVPLVDTLRFGAGITADDLTLGIGSLLIRVGSNPDDAIHIEGFDPDDALATRTGPAIERFEFADGSVLTYAGLLARGFDVAGSAASETIRGTSVDDRIDGRGGADTLLGGRGSDSYFYAAGDGNDVVDDSGDSADHDTLRLGPGIGVDTLTLTHSRHDLTIAFADGGSVVLRGQVDGAGRGVESVAFADGVSWSAEHLLSAATFVGAGPLFLVGSDGNDSLSADDGADRVLGLLGNDTITGGAGDDLLYGAGDTSPGDDAGAFVVDDDVIDGGAGNDTLDGGFLGDFDVLSGGTGDDTYVFRRGSGYDQIVEEGDLWNSDRVVFEDLRPDELQLSREASALHVRIADRADELTIIGFFDNAEAMVEYFDFPDPMRPQTWSGEDLRNSFGRVQGTPGDDVLVGHDWDDTLAGQAGDDVLDGGEGSDSYFFASGDGRDTVSDSGVSGDDVIRFADGIAPGDLTLARNDTDLLLIVRATGERVIVTGWYGDRGPSIEAVEFADGTRWLAADLEALVASPTAVGDGADIVVGTTADDLLAGLGGDDELFGQAGDDTLVGGRGNDALDGGEGNDTYIYAPGDGADRIIDTAGGDSDVLEIGAGIAAADLRVTRNAGDLLLVTPDGATLSVADWFLSPERPLTAVRFGRGTEWSAAELDVRAATPGDDADYLVGGDGPDVLAGGRGDDTLDGGTGDDTYRFEAGDGGDHIVDRDGDDTLRFGAGITADDVQIVAGETGDVVLQRYGSADSVVLQRGPGVPSEPPRSLPLIEHVEFADGTVWSADDVENYATRPATTGSDTLDGSSRSEIIDGLGGDDLVSGGGGGDRYVFRQGYGRLTISDSGADAGQSDSVLFGAGLQPDALIVRREGSALVLDFVDSADQLRVLRSFERLASDRQRIERFVFADGSEWDMDEIERRLVLAPASEAAESIYGSSRNDVIDGLAGSDWIEGSSGDDVLDGGVGADRLFGDAGDDTLTGGASAVDDRHYEYAYDQYGDGFHVTSHDRLQGGAGNDTYVIQADSGFDEITDAEGANRIVFGAGLSAENVIVSERNNLGWPETRVDYGPGAFYLAAGTRIDRIESDDGTVVTVTDFAAYYRTVISGSAAADVITGSRGPDVIAGGDGHDLVHAGAGRDEIEGGEGDDLLFGESGDDTLHDDRGWNHLSGGLGNDNLSGTGYLAGGPGSDTLSGSGMLDGGAGDDWYDIRGAGATIVFATGDGHDRVIADSRSSGLRIRVQALPDEVDLIGGTVDGVESSLLIRLRSSGESLAGVVAASELVFADGTVWGRLEIAARTHLPEPLPSLADDVLSGGALADSLSGLAGDDLLAGGGGDDTLDGGEGADRLFGGDGSDLLTGDAGNDLIDGGDGADQLLGGSGDDSLRAGADDTLDGGAGRDSYTLAGGTQTLRFGPGSGADTLSWSESSRRGARLIVELASDLLPEHVRVERQANALSIAIEGSADALSLVSWFTDDDEPPATELRFASGAVWGIDELLSLLPAASNGNGDFRDNVLTGDATSRLLVGRAGNDVLAGSEGNDNLDGGSGADQLDGGAGNDALSGGDGDDVLFGGAGNDLLDGGRGADRLDGGAGDDYVNSREAAGGSAAADTIVFAYGSGADTLTASDSLDVIALAEGVAAASVAVRATGDDLLLSLDGASDTLRLRGWLRAGDHLTTLRFADGSEQDLRERISFGYGSGTPALAAGDVGTTLRLTEGVRSGDVEVAASANDLVVQLRDSSDSLRLKDWSLASAHVTTLRFSDGSTTVLRWPSPKPVIGTDGAETIAAAEASPYDDRIHGLGGKDTLYGGAGNDSLYGGDAADFLVGDGGADLIDGGAGDDSYRFDADDTLVFGFDSGNDRFFELPSHLEAAPGTVRFESDVSPSDVVLDLQSLTLTGGRLLVRLKAVPSTLGSFLVTIDAASGLPIIGTRFVFADGTVVEGRDAFARLHHQRTSSASDTLIGTTASDAIDGGAGDDVLFAGGGDDSVSGGPGRDLLSGGPGSDSLFGGGEDDALHGDAGNDWLEGGAGNDWLSGGDGVDTYHFDGHFGLDTVAGGMVRTSDDAIEFGDGIAPDDVSVRLAAGGSSTLLLDVPAVAGRVQVDEGWQPGAPGEGARLALAEIRFADGTRWTTAEVAARLLAGSDDGDRLLGSVVDDRIAGGSGDDTIFGARGNDALAGGEGNDRLDGGEGNDHLQGDGGDDALSGGEGNDHLRGGAGNDVLIGGPGSDVYHFSRGDGHDLIADSTIQPADVDTLEFGPGIAPFDVLHRVVDGQLLLDIAGSEDRVTLVAHDQPLSGVKRIRFSDGTVIDPRTWTPSERNVVLAVGSGAQTIPAAARLDTLVVGAGIAADTLTLGRAGEDLLVAAAADSLRLRGWFANPPTQSVLQLRLADGTLWSAAEMSRQAAAMDGGDGDDVLSIAAAWSGRLDGGAGNDRLSGGDGDDELRGGAGNDVLDGGFGADALIGGPGDDVYLADELDTVLELADGGTDTLRMVALTDVELPAEIESFEALGNAAIDLTGNAADNRLLGTRAANRIEGGDGNDTLDGGGGADTLLGGRGDDTYVVDNAADTIVERRGEGNDTLRSSLSQALTAEVSVENIELTGAANLYAFGDDGNNRLLGNAGNNALRGYAGDDTLDGGAGADVLQGGTGDDVYVADSVLDRIEEAPGAGSDSVRASASHTLADNVENLTLTGSAAIDGTGNSGANRLTGNDADNRLGGGGGDDVLDGGGGNDILDGGAGNDRFVFAYGYGQDLVIDNGTGSPADALVLGAGISPVDLIVRRNGDDLLLSLRGARDRVTIRAYWQAGSAVETIVFADGSSWHADDVAAAAAASVNSLPFIAAAGGRQVVDAGRRFALDLAASFADADAGDVLIASATLADGAPLPGWLRFDAASWSLAGTPGAGDVGTLAVRLSASDSGGATIATSFELTVHNPNDTSPVVAKPLADVLIGQGDALALTLPADTFVDADPGDRLMLAAVQVDGRPLPEWLTFNPVTQTLTGIPGKGDVGTLAIAVSATDTRGRIASDDFALVVGDANDSPRVRRTLADLVLRQGEAIDVALPADLFVDPEGDAFATEVTLADGSPLPDWLAFDSATRRLSGIADSDAVGVTRVRVRATDTHGAASDEDFDIVVGQSNQPPRVNRPLAGLRLDEGDIADIRLPDDLFVDPDRGDTLAYTVDVLARPAHAKSAFSLVATGGGFALQSRPNTNDNGSAFTYSGLTPGDATRIGGLDYWDVGSWTFRLTAEDRLGLRASTDLVLDVDAAPVNHLPVIATFPAAPWAVFGQVWVAGRWQWSDGAVSDIVASLSEGFAVKQPTFTDVDGDTLAISVLPAEPAQRSDWHYDAAANRLRFVGSGPAPRTADLLIVADDGHGETSQAPLHLIANRAPTIAPIPEIVVREHALSTITLPPGTFADADGDPLRLTASSLSSTNPLTGGQELWGWFDTDTLQIHLSPGDFAVGTHVLEISARDPFERGGLEPDASAHDWIGTPKQLVTITVLNAYDPPTLRSPLPDQVVEEGAPLLIATAGAFLAVDPGQALSYSATLASGAPLPAWLRFNPASGRLEGLPQADDVGRFSISVVAADPAGATVTDEFDIAVTLGAYNHQPKAVLPVADQIYRQGQSFNFRIPQTTFVDSDTGDTLTFSAVQESGSPLPGWIRFDPATLTFSGLVPADQRAPTGIRLLATDAAGATALVDFSIGIDEKAAPPVLVVPAEDQLATEDSAFHYELPPGEFSAGSSSERLSLNVTLLDEQPLPDWLHFDADSWTLSGTPENGDVGALDVRVSARNAGGELAFDSFRLLVQNTNDAPVAARTLADQSALVDSPFELHLPGETFVDQDLGDVLSYSAAQDSDEALPAWLHFDPTSRTFSGTPGKADVGMLNVRVTASDRVGATASSTFAVTIDKVNQAPLVGLPLAGSWAEIGFPFAHALPTGAFTDADVGDRLTYGAAMADGSALPSWLSFDPATQTFTGTATGFAGDLLVRVAATDSFGATASQDFVLTTINPANYPVIEFARFEIAEGELRPLVGELFAGPGSAGSDSTPRILEAGRLYGTYGVLSLDATGGFSYSLNNALPQVQALGVGDQGIERFLYSTTDDGISTGMGGILVRVEGTNDVPVLQRGLEDRASAPYSDTRWHLTPGSFADVDRADQLASDVFLLALVDAPAGRLAVDGGDGQAMAAPAEVSLDDDWLNSWPSRGEGRQLAFVDRELVERHDRQLAKETSPDSGDPAVRRLWVEAGANTVRLLAQDAALSDWLNVAHDAPADADWGVVHGSDPASRRLGGDPALLFAEPSPGLKSLPGGPPGPDRWL</sequence>
<dbReference type="InterPro" id="IPR013783">
    <property type="entry name" value="Ig-like_fold"/>
</dbReference>
<dbReference type="EMBL" id="CP001715">
    <property type="protein sequence ID" value="ACV35987.1"/>
    <property type="molecule type" value="Genomic_DNA"/>
</dbReference>
<dbReference type="Gene3D" id="2.150.10.10">
    <property type="entry name" value="Serralysin-like metalloprotease, C-terminal"/>
    <property type="match status" value="23"/>
</dbReference>
<dbReference type="InterPro" id="IPR001343">
    <property type="entry name" value="Hemolysn_Ca-bd"/>
</dbReference>
<feature type="region of interest" description="Disordered" evidence="4">
    <location>
        <begin position="3533"/>
        <end position="3555"/>
    </location>
</feature>
<feature type="compositionally biased region" description="Acidic residues" evidence="4">
    <location>
        <begin position="1220"/>
        <end position="1232"/>
    </location>
</feature>
<dbReference type="Gene3D" id="2.60.40.10">
    <property type="entry name" value="Immunoglobulins"/>
    <property type="match status" value="9"/>
</dbReference>
<protein>
    <submittedName>
        <fullName evidence="6">Outer membrane adhesin like protein</fullName>
    </submittedName>
</protein>
<feature type="domain" description="Dystroglycan-type cadherin-like" evidence="5">
    <location>
        <begin position="5251"/>
        <end position="5351"/>
    </location>
</feature>
<feature type="region of interest" description="Disordered" evidence="4">
    <location>
        <begin position="3080"/>
        <end position="3103"/>
    </location>
</feature>
<feature type="compositionally biased region" description="Acidic residues" evidence="4">
    <location>
        <begin position="1329"/>
        <end position="1340"/>
    </location>
</feature>
<dbReference type="SUPFAM" id="SSF53474">
    <property type="entry name" value="alpha/beta-Hydrolases"/>
    <property type="match status" value="1"/>
</dbReference>
<evidence type="ECO:0000256" key="3">
    <source>
        <dbReference type="ARBA" id="ARBA00022837"/>
    </source>
</evidence>
<evidence type="ECO:0000313" key="6">
    <source>
        <dbReference type="EMBL" id="ACV35987.1"/>
    </source>
</evidence>
<feature type="region of interest" description="Disordered" evidence="4">
    <location>
        <begin position="2913"/>
        <end position="2968"/>
    </location>
</feature>
<evidence type="ECO:0000256" key="4">
    <source>
        <dbReference type="SAM" id="MobiDB-lite"/>
    </source>
</evidence>
<keyword evidence="2" id="KW-0964">Secreted</keyword>
<gene>
    <name evidence="6" type="ordered locus">CAP2UW1_2703</name>
</gene>
<feature type="domain" description="Dystroglycan-type cadherin-like" evidence="5">
    <location>
        <begin position="4582"/>
        <end position="4681"/>
    </location>
</feature>
<feature type="region of interest" description="Disordered" evidence="4">
    <location>
        <begin position="5835"/>
        <end position="5854"/>
    </location>
</feature>
<dbReference type="InterPro" id="IPR010221">
    <property type="entry name" value="VCBS_dom"/>
</dbReference>
<dbReference type="InterPro" id="IPR050557">
    <property type="entry name" value="RTX_toxin/Mannuronan_C5-epim"/>
</dbReference>
<dbReference type="CDD" id="cd11303">
    <property type="entry name" value="Dystroglycan_repeat"/>
    <property type="match status" value="1"/>
</dbReference>
<dbReference type="PRINTS" id="PR00313">
    <property type="entry name" value="CABNDNGRPT"/>
</dbReference>
<evidence type="ECO:0000256" key="2">
    <source>
        <dbReference type="ARBA" id="ARBA00022525"/>
    </source>
</evidence>
<name>C7RST5_ACCRE</name>
<dbReference type="InterPro" id="IPR029058">
    <property type="entry name" value="AB_hydrolase_fold"/>
</dbReference>
<dbReference type="GO" id="GO:0005509">
    <property type="term" value="F:calcium ion binding"/>
    <property type="evidence" value="ECO:0007669"/>
    <property type="project" value="InterPro"/>
</dbReference>
<dbReference type="InterPro" id="IPR011049">
    <property type="entry name" value="Serralysin-like_metalloprot_C"/>
</dbReference>
<evidence type="ECO:0000259" key="5">
    <source>
        <dbReference type="SMART" id="SM00736"/>
    </source>
</evidence>
<dbReference type="PANTHER" id="PTHR38340">
    <property type="entry name" value="S-LAYER PROTEIN"/>
    <property type="match status" value="1"/>
</dbReference>
<dbReference type="PROSITE" id="PS00330">
    <property type="entry name" value="HEMOLYSIN_CALCIUM"/>
    <property type="match status" value="30"/>
</dbReference>
<dbReference type="InterPro" id="IPR006644">
    <property type="entry name" value="Cadg"/>
</dbReference>
<feature type="region of interest" description="Disordered" evidence="4">
    <location>
        <begin position="1322"/>
        <end position="1349"/>
    </location>
</feature>
<dbReference type="STRING" id="522306.CAP2UW1_2703"/>
<feature type="compositionally biased region" description="Basic and acidic residues" evidence="4">
    <location>
        <begin position="3723"/>
        <end position="3737"/>
    </location>
</feature>
<dbReference type="PANTHER" id="PTHR38340:SF1">
    <property type="entry name" value="S-LAYER PROTEIN"/>
    <property type="match status" value="1"/>
</dbReference>
<feature type="region of interest" description="Disordered" evidence="4">
    <location>
        <begin position="3711"/>
        <end position="3760"/>
    </location>
</feature>
<dbReference type="NCBIfam" id="TIGR01965">
    <property type="entry name" value="VCBS_repeat"/>
    <property type="match status" value="1"/>
</dbReference>
<accession>C7RST5</accession>
<dbReference type="Pfam" id="PF06594">
    <property type="entry name" value="HCBP_related"/>
    <property type="match status" value="3"/>
</dbReference>
<dbReference type="HOGENOM" id="CLU_223065_0_0_4"/>
<feature type="domain" description="Dystroglycan-type cadherin-like" evidence="5">
    <location>
        <begin position="4380"/>
        <end position="4479"/>
    </location>
</feature>
<organism evidence="6">
    <name type="scientific">Accumulibacter regalis</name>
    <dbReference type="NCBI Taxonomy" id="522306"/>
    <lineage>
        <taxon>Bacteria</taxon>
        <taxon>Pseudomonadati</taxon>
        <taxon>Pseudomonadota</taxon>
        <taxon>Betaproteobacteria</taxon>
        <taxon>Candidatus Accumulibacter</taxon>
    </lineage>
</organism>
<feature type="domain" description="Dystroglycan-type cadherin-like" evidence="5">
    <location>
        <begin position="4929"/>
        <end position="5047"/>
    </location>
</feature>
<dbReference type="SUPFAM" id="SSF51120">
    <property type="entry name" value="beta-Roll"/>
    <property type="match status" value="22"/>
</dbReference>
<dbReference type="InterPro" id="IPR018511">
    <property type="entry name" value="Hemolysin-typ_Ca-bd_CS"/>
</dbReference>
<dbReference type="GO" id="GO:0005576">
    <property type="term" value="C:extracellular region"/>
    <property type="evidence" value="ECO:0007669"/>
    <property type="project" value="UniProtKB-SubCell"/>
</dbReference>
<feature type="compositionally biased region" description="Low complexity" evidence="4">
    <location>
        <begin position="3537"/>
        <end position="3549"/>
    </location>
</feature>
<dbReference type="Pfam" id="PF05345">
    <property type="entry name" value="He_PIG"/>
    <property type="match status" value="8"/>
</dbReference>
<dbReference type="KEGG" id="app:CAP2UW1_2703"/>
<feature type="compositionally biased region" description="Low complexity" evidence="4">
    <location>
        <begin position="1251"/>
        <end position="1264"/>
    </location>
</feature>
<reference evidence="6" key="1">
    <citation type="submission" date="2009-08" db="EMBL/GenBank/DDBJ databases">
        <authorList>
            <consortium name="US DOE Joint Genome Institute"/>
            <person name="Lucas S."/>
            <person name="Copeland A."/>
            <person name="Lapidus A."/>
            <person name="Glavina del Rio T."/>
            <person name="Dalin E."/>
            <person name="Tice H."/>
            <person name="Bruce D."/>
            <person name="Barry K."/>
            <person name="Pitluck S."/>
            <person name="Lowry S."/>
            <person name="Larimer F."/>
            <person name="Land M."/>
            <person name="Hauser L."/>
            <person name="Kyrpides N."/>
            <person name="Ivanova N."/>
            <person name="McMahon K.D."/>
            <person name="Hugenholtz P."/>
        </authorList>
    </citation>
    <scope>NUCLEOTIDE SEQUENCE</scope>
    <source>
        <strain evidence="6">UW-1</strain>
    </source>
</reference>
<dbReference type="InterPro" id="IPR015919">
    <property type="entry name" value="Cadherin-like_sf"/>
</dbReference>
<feature type="domain" description="Dystroglycan-type cadherin-like" evidence="5">
    <location>
        <begin position="5352"/>
        <end position="5452"/>
    </location>
</feature>
<dbReference type="SMART" id="SM00736">
    <property type="entry name" value="CADG"/>
    <property type="match status" value="9"/>
</dbReference>
<comment type="subcellular location">
    <subcellularLocation>
        <location evidence="1">Secreted</location>
    </subcellularLocation>
</comment>
<reference evidence="6" key="2">
    <citation type="submission" date="2009-09" db="EMBL/GenBank/DDBJ databases">
        <title>Complete sequence of chromosome of Candidatus Accumulibacter phosphatis clade IIA str. UW-1.</title>
        <authorList>
            <consortium name="US DOE Joint Genome Institute"/>
            <person name="Martin H.G."/>
            <person name="Ivanova N."/>
            <person name="Kunin V."/>
            <person name="Warnecke F."/>
            <person name="Barry K."/>
            <person name="He S."/>
            <person name="Salamov A."/>
            <person name="Szeto E."/>
            <person name="Dalin E."/>
            <person name="Pangilinan J.L."/>
            <person name="Lapidus A."/>
            <person name="Lowry S."/>
            <person name="Kyrpides N.C."/>
            <person name="McMahon K.D."/>
            <person name="Hugenholtz P."/>
        </authorList>
    </citation>
    <scope>NUCLEOTIDE SEQUENCE [LARGE SCALE GENOMIC DNA]</scope>
    <source>
        <strain evidence="6">UW-1</strain>
    </source>
</reference>
<evidence type="ECO:0000256" key="1">
    <source>
        <dbReference type="ARBA" id="ARBA00004613"/>
    </source>
</evidence>
<dbReference type="GO" id="GO:0016020">
    <property type="term" value="C:membrane"/>
    <property type="evidence" value="ECO:0007669"/>
    <property type="project" value="InterPro"/>
</dbReference>
<feature type="region of interest" description="Disordered" evidence="4">
    <location>
        <begin position="4241"/>
        <end position="4264"/>
    </location>
</feature>
<dbReference type="Pfam" id="PF00353">
    <property type="entry name" value="HemolysinCabind"/>
    <property type="match status" value="35"/>
</dbReference>
<feature type="domain" description="Dystroglycan-type cadherin-like" evidence="5">
    <location>
        <begin position="4481"/>
        <end position="4581"/>
    </location>
</feature>
<feature type="region of interest" description="Disordered" evidence="4">
    <location>
        <begin position="1200"/>
        <end position="1288"/>
    </location>
</feature>
<dbReference type="SUPFAM" id="SSF49313">
    <property type="entry name" value="Cadherin-like"/>
    <property type="match status" value="9"/>
</dbReference>
<dbReference type="OrthoDB" id="8607307at2"/>
<keyword evidence="3" id="KW-0106">Calcium</keyword>
<feature type="domain" description="Dystroglycan-type cadherin-like" evidence="5">
    <location>
        <begin position="5048"/>
        <end position="5149"/>
    </location>
</feature>